<evidence type="ECO:0000313" key="2">
    <source>
        <dbReference type="EMBL" id="UOF92585.1"/>
    </source>
</evidence>
<feature type="region of interest" description="Disordered" evidence="1">
    <location>
        <begin position="44"/>
        <end position="67"/>
    </location>
</feature>
<name>A0ABY4CQ43_9BACL</name>
<dbReference type="EMBL" id="CP089291">
    <property type="protein sequence ID" value="UOF92585.1"/>
    <property type="molecule type" value="Genomic_DNA"/>
</dbReference>
<dbReference type="Proteomes" id="UP000830167">
    <property type="component" value="Chromosome"/>
</dbReference>
<gene>
    <name evidence="2" type="ORF">LSG31_10745</name>
</gene>
<dbReference type="RefSeq" id="WP_347439253.1">
    <property type="nucleotide sequence ID" value="NZ_CP089291.1"/>
</dbReference>
<sequence>MLAYTPQEDQIIINFYGRIPMNELAKMLPDRTEHAIRSRIRRLRGTSGRRKKGTAGSTKIDPIPNVRNDPIDSYTNELYVKFIKYVEQARHLTSEQKAKPDINHMMRVFRDIHGRFSTEENQSETLLDPVTEESSC</sequence>
<reference evidence="2" key="1">
    <citation type="submission" date="2021-12" db="EMBL/GenBank/DDBJ databases">
        <title>Alicyclobacillaceae gen. nov., sp. nov., isolated from chalcocite enrichment system.</title>
        <authorList>
            <person name="Jiang Z."/>
        </authorList>
    </citation>
    <scope>NUCLEOTIDE SEQUENCE</scope>
    <source>
        <strain evidence="2">MYW30-H2</strain>
    </source>
</reference>
<evidence type="ECO:0000313" key="3">
    <source>
        <dbReference type="Proteomes" id="UP000830167"/>
    </source>
</evidence>
<dbReference type="CDD" id="cd00167">
    <property type="entry name" value="SANT"/>
    <property type="match status" value="1"/>
</dbReference>
<keyword evidence="3" id="KW-1185">Reference proteome</keyword>
<dbReference type="InterPro" id="IPR001005">
    <property type="entry name" value="SANT/Myb"/>
</dbReference>
<protein>
    <submittedName>
        <fullName evidence="2">SANT/Myb domain-containing protein</fullName>
    </submittedName>
</protein>
<organism evidence="2 3">
    <name type="scientific">Fodinisporobacter ferrooxydans</name>
    <dbReference type="NCBI Taxonomy" id="2901836"/>
    <lineage>
        <taxon>Bacteria</taxon>
        <taxon>Bacillati</taxon>
        <taxon>Bacillota</taxon>
        <taxon>Bacilli</taxon>
        <taxon>Bacillales</taxon>
        <taxon>Alicyclobacillaceae</taxon>
        <taxon>Fodinisporobacter</taxon>
    </lineage>
</organism>
<accession>A0ABY4CQ43</accession>
<feature type="compositionally biased region" description="Basic residues" evidence="1">
    <location>
        <begin position="44"/>
        <end position="53"/>
    </location>
</feature>
<evidence type="ECO:0000256" key="1">
    <source>
        <dbReference type="SAM" id="MobiDB-lite"/>
    </source>
</evidence>
<proteinExistence type="predicted"/>